<name>A0AAX0U5Y8_BURPE</name>
<evidence type="ECO:0000313" key="2">
    <source>
        <dbReference type="Proteomes" id="UP000231878"/>
    </source>
</evidence>
<sequence length="65" mass="7146">MQCGMQCEVQCGMQAGMHASIRKLSNLSDVERTPAKGEFDPTSSPLRGEIEGVTFCKFLLHGQCR</sequence>
<accession>A0AAX0U5Y8</accession>
<organism evidence="1 2">
    <name type="scientific">Burkholderia pseudomallei</name>
    <name type="common">Pseudomonas pseudomallei</name>
    <dbReference type="NCBI Taxonomy" id="28450"/>
    <lineage>
        <taxon>Bacteria</taxon>
        <taxon>Pseudomonadati</taxon>
        <taxon>Pseudomonadota</taxon>
        <taxon>Betaproteobacteria</taxon>
        <taxon>Burkholderiales</taxon>
        <taxon>Burkholderiaceae</taxon>
        <taxon>Burkholderia</taxon>
        <taxon>pseudomallei group</taxon>
    </lineage>
</organism>
<reference evidence="1 2" key="1">
    <citation type="submission" date="2017-11" db="EMBL/GenBank/DDBJ databases">
        <title>Molecular characterization of Burkholderia pseudomallei and closely related isolates from Vietnam.</title>
        <authorList>
            <person name="Ustinov D.V."/>
            <person name="Antonov A.S."/>
            <person name="Avdusheva E.F."/>
            <person name="Shpak I.M."/>
            <person name="Zakharova I.B."/>
            <person name="Thi L.A."/>
            <person name="Teteryatnikova N."/>
            <person name="Lopasteyskaya Y.A."/>
            <person name="Kuzyutina J.A."/>
            <person name="Ngo T.N."/>
            <person name="Victorov D.V."/>
        </authorList>
    </citation>
    <scope>NUCLEOTIDE SEQUENCE [LARGE SCALE GENOMIC DNA]</scope>
    <source>
        <strain evidence="1 2">V1512</strain>
    </source>
</reference>
<gene>
    <name evidence="1" type="ORF">CWD88_22790</name>
</gene>
<dbReference type="AlphaFoldDB" id="A0AAX0U5Y8"/>
<proteinExistence type="predicted"/>
<protein>
    <submittedName>
        <fullName evidence="1">Uncharacterized protein</fullName>
    </submittedName>
</protein>
<evidence type="ECO:0000313" key="1">
    <source>
        <dbReference type="EMBL" id="PJO64059.1"/>
    </source>
</evidence>
<dbReference type="Proteomes" id="UP000231878">
    <property type="component" value="Unassembled WGS sequence"/>
</dbReference>
<dbReference type="EMBL" id="PHRB01000025">
    <property type="protein sequence ID" value="PJO64059.1"/>
    <property type="molecule type" value="Genomic_DNA"/>
</dbReference>
<comment type="caution">
    <text evidence="1">The sequence shown here is derived from an EMBL/GenBank/DDBJ whole genome shotgun (WGS) entry which is preliminary data.</text>
</comment>